<comment type="caution">
    <text evidence="12">The sequence shown here is derived from an EMBL/GenBank/DDBJ whole genome shotgun (WGS) entry which is preliminary data.</text>
</comment>
<sequence length="215" mass="22551">MFTGLVEGTGEIAAITRMAEGLRLAIASPFPASALVLGESVSVSGACLTVVATGAGVFEVEVSPETLAKTTLGLKKARDKVNLERALRVGDRLGGHLVTGHVDGIGVVRERRDGANFFTLGFDFPPPLAPYLIEKGSIAVDGVSLTVNTVQGSHFSVYIIPHTARKTTLAGLKVGDKVNLETDLIGKYVARLLGPYKPGKASELTEEALAKHGFL</sequence>
<dbReference type="InterPro" id="IPR001783">
    <property type="entry name" value="Lumazine-bd"/>
</dbReference>
<feature type="repeat" description="Lumazine-binding" evidence="10">
    <location>
        <begin position="1"/>
        <end position="96"/>
    </location>
</feature>
<dbReference type="EC" id="2.5.1.9" evidence="4 9"/>
<dbReference type="AlphaFoldDB" id="A0A7C3WRT7"/>
<evidence type="ECO:0000256" key="5">
    <source>
        <dbReference type="ARBA" id="ARBA00013950"/>
    </source>
</evidence>
<evidence type="ECO:0000256" key="10">
    <source>
        <dbReference type="PROSITE-ProRule" id="PRU00524"/>
    </source>
</evidence>
<dbReference type="Pfam" id="PF00677">
    <property type="entry name" value="Lum_binding"/>
    <property type="match status" value="2"/>
</dbReference>
<dbReference type="GO" id="GO:0009231">
    <property type="term" value="P:riboflavin biosynthetic process"/>
    <property type="evidence" value="ECO:0007669"/>
    <property type="project" value="UniProtKB-KW"/>
</dbReference>
<comment type="pathway">
    <text evidence="3">Cofactor biosynthesis; riboflavin biosynthesis; riboflavin from 2-hydroxy-3-oxobutyl phosphate and 5-amino-6-(D-ribitylamino)uracil: step 2/2.</text>
</comment>
<dbReference type="NCBIfam" id="NF006767">
    <property type="entry name" value="PRK09289.1"/>
    <property type="match status" value="1"/>
</dbReference>
<feature type="domain" description="Lumazine-binding" evidence="11">
    <location>
        <begin position="1"/>
        <end position="96"/>
    </location>
</feature>
<evidence type="ECO:0000256" key="6">
    <source>
        <dbReference type="ARBA" id="ARBA00022619"/>
    </source>
</evidence>
<evidence type="ECO:0000256" key="4">
    <source>
        <dbReference type="ARBA" id="ARBA00012827"/>
    </source>
</evidence>
<dbReference type="PANTHER" id="PTHR21098:SF12">
    <property type="entry name" value="RIBOFLAVIN SYNTHASE"/>
    <property type="match status" value="1"/>
</dbReference>
<evidence type="ECO:0000256" key="7">
    <source>
        <dbReference type="ARBA" id="ARBA00022679"/>
    </source>
</evidence>
<dbReference type="GO" id="GO:0004746">
    <property type="term" value="F:riboflavin synthase activity"/>
    <property type="evidence" value="ECO:0007669"/>
    <property type="project" value="UniProtKB-UniRule"/>
</dbReference>
<gene>
    <name evidence="12" type="ORF">ENV62_09620</name>
</gene>
<dbReference type="InterPro" id="IPR026017">
    <property type="entry name" value="Lumazine-bd_dom"/>
</dbReference>
<dbReference type="InterPro" id="IPR017938">
    <property type="entry name" value="Riboflavin_synthase-like_b-brl"/>
</dbReference>
<feature type="repeat" description="Lumazine-binding" evidence="10">
    <location>
        <begin position="97"/>
        <end position="193"/>
    </location>
</feature>
<proteinExistence type="predicted"/>
<dbReference type="InterPro" id="IPR023366">
    <property type="entry name" value="ATP_synth_asu-like_sf"/>
</dbReference>
<comment type="catalytic activity">
    <reaction evidence="1">
        <text>2 6,7-dimethyl-8-(1-D-ribityl)lumazine + H(+) = 5-amino-6-(D-ribitylamino)uracil + riboflavin</text>
        <dbReference type="Rhea" id="RHEA:20772"/>
        <dbReference type="ChEBI" id="CHEBI:15378"/>
        <dbReference type="ChEBI" id="CHEBI:15934"/>
        <dbReference type="ChEBI" id="CHEBI:57986"/>
        <dbReference type="ChEBI" id="CHEBI:58201"/>
        <dbReference type="EC" id="2.5.1.9"/>
    </reaction>
</comment>
<dbReference type="NCBIfam" id="TIGR00187">
    <property type="entry name" value="ribE"/>
    <property type="match status" value="1"/>
</dbReference>
<dbReference type="CDD" id="cd00402">
    <property type="entry name" value="Riboflavin_synthase_like"/>
    <property type="match status" value="1"/>
</dbReference>
<dbReference type="EMBL" id="DTHB01000053">
    <property type="protein sequence ID" value="HGB15476.1"/>
    <property type="molecule type" value="Genomic_DNA"/>
</dbReference>
<evidence type="ECO:0000256" key="3">
    <source>
        <dbReference type="ARBA" id="ARBA00004887"/>
    </source>
</evidence>
<dbReference type="PROSITE" id="PS51177">
    <property type="entry name" value="LUMAZINE_BIND"/>
    <property type="match status" value="2"/>
</dbReference>
<dbReference type="PANTHER" id="PTHR21098">
    <property type="entry name" value="RIBOFLAVIN SYNTHASE ALPHA CHAIN"/>
    <property type="match status" value="1"/>
</dbReference>
<reference evidence="12" key="1">
    <citation type="journal article" date="2020" name="mSystems">
        <title>Genome- and Community-Level Interaction Insights into Carbon Utilization and Element Cycling Functions of Hydrothermarchaeota in Hydrothermal Sediment.</title>
        <authorList>
            <person name="Zhou Z."/>
            <person name="Liu Y."/>
            <person name="Xu W."/>
            <person name="Pan J."/>
            <person name="Luo Z.H."/>
            <person name="Li M."/>
        </authorList>
    </citation>
    <scope>NUCLEOTIDE SEQUENCE [LARGE SCALE GENOMIC DNA]</scope>
    <source>
        <strain evidence="12">SpSt-776</strain>
    </source>
</reference>
<evidence type="ECO:0000259" key="11">
    <source>
        <dbReference type="PROSITE" id="PS51177"/>
    </source>
</evidence>
<dbReference type="FunFam" id="2.40.30.20:FF:000004">
    <property type="entry name" value="Riboflavin synthase, alpha subunit"/>
    <property type="match status" value="1"/>
</dbReference>
<evidence type="ECO:0000313" key="12">
    <source>
        <dbReference type="EMBL" id="HGB15476.1"/>
    </source>
</evidence>
<dbReference type="SUPFAM" id="SSF63380">
    <property type="entry name" value="Riboflavin synthase domain-like"/>
    <property type="match status" value="2"/>
</dbReference>
<dbReference type="Gene3D" id="2.40.30.20">
    <property type="match status" value="2"/>
</dbReference>
<name>A0A7C3WRT7_9BACT</name>
<dbReference type="PIRSF" id="PIRSF000498">
    <property type="entry name" value="Riboflavin_syn_A"/>
    <property type="match status" value="1"/>
</dbReference>
<comment type="function">
    <text evidence="2">Catalyzes the dismutation of two molecules of 6,7-dimethyl-8-ribityllumazine, resulting in the formation of riboflavin and 5-amino-6-(D-ribitylamino)uracil.</text>
</comment>
<evidence type="ECO:0000256" key="9">
    <source>
        <dbReference type="NCBIfam" id="TIGR00187"/>
    </source>
</evidence>
<feature type="domain" description="Lumazine-binding" evidence="11">
    <location>
        <begin position="97"/>
        <end position="193"/>
    </location>
</feature>
<evidence type="ECO:0000256" key="8">
    <source>
        <dbReference type="ARBA" id="ARBA00022737"/>
    </source>
</evidence>
<evidence type="ECO:0000256" key="2">
    <source>
        <dbReference type="ARBA" id="ARBA00002803"/>
    </source>
</evidence>
<evidence type="ECO:0000256" key="1">
    <source>
        <dbReference type="ARBA" id="ARBA00000968"/>
    </source>
</evidence>
<organism evidence="12">
    <name type="scientific">Desulfobacca acetoxidans</name>
    <dbReference type="NCBI Taxonomy" id="60893"/>
    <lineage>
        <taxon>Bacteria</taxon>
        <taxon>Pseudomonadati</taxon>
        <taxon>Thermodesulfobacteriota</taxon>
        <taxon>Desulfobaccia</taxon>
        <taxon>Desulfobaccales</taxon>
        <taxon>Desulfobaccaceae</taxon>
        <taxon>Desulfobacca</taxon>
    </lineage>
</organism>
<keyword evidence="6" id="KW-0686">Riboflavin biosynthesis</keyword>
<accession>A0A7C3WRT7</accession>
<keyword evidence="7 12" id="KW-0808">Transferase</keyword>
<protein>
    <recommendedName>
        <fullName evidence="5 9">Riboflavin synthase</fullName>
        <ecNumber evidence="4 9">2.5.1.9</ecNumber>
    </recommendedName>
</protein>
<keyword evidence="8" id="KW-0677">Repeat</keyword>